<feature type="region of interest" description="Disordered" evidence="1">
    <location>
        <begin position="399"/>
        <end position="420"/>
    </location>
</feature>
<feature type="compositionally biased region" description="Basic and acidic residues" evidence="1">
    <location>
        <begin position="167"/>
        <end position="188"/>
    </location>
</feature>
<organism evidence="2 3">
    <name type="scientific">Durusdinium trenchii</name>
    <dbReference type="NCBI Taxonomy" id="1381693"/>
    <lineage>
        <taxon>Eukaryota</taxon>
        <taxon>Sar</taxon>
        <taxon>Alveolata</taxon>
        <taxon>Dinophyceae</taxon>
        <taxon>Suessiales</taxon>
        <taxon>Symbiodiniaceae</taxon>
        <taxon>Durusdinium</taxon>
    </lineage>
</organism>
<accession>A0ABP0I3N7</accession>
<comment type="caution">
    <text evidence="2">The sequence shown here is derived from an EMBL/GenBank/DDBJ whole genome shotgun (WGS) entry which is preliminary data.</text>
</comment>
<dbReference type="EMBL" id="CAXAMN010001869">
    <property type="protein sequence ID" value="CAK8996591.1"/>
    <property type="molecule type" value="Genomic_DNA"/>
</dbReference>
<sequence length="448" mass="50597">MKAKHDEDSYKTPPPRTTKSVKESSSSKPKVKRSISFGDDTVHDIKAENDGPGLKQADAILKQLKDLWGTCLDNADEDDESESGGSEEDPTSSEDEESDCDVIADEDNSSQESSDDDEDDEDECSEEGGVGDEDSEGEREEEEEAKGEEDQEEEEEATKSKAKKGAGKKEKEYKKGKSSKEKSKEKKEGKKKKPESDGSDDDKTDKTKKRRKDEDEEDNEGSKKPKKLAEAEKASHKWNATNARAKWQKFGRWETRNQLFNHFVEKDCQFAEVEAHFELSLQESQRSKVKYGFKGQQWLETTHGPKKAAKIMERKTRLGLTMDDPELPGENEKLYFVLIDLDITDTKELRRVVQLEMNGELDQDGLKAFVEAGGCLDGKQHLGLGQMVGADGMQKLLNSTGSKRKAENPKDKPKKEKKVGQGCDYMCAPFSPHCFRWFPRAPWRKPKH</sequence>
<keyword evidence="3" id="KW-1185">Reference proteome</keyword>
<gene>
    <name evidence="2" type="ORF">CCMP2556_LOCUS4522</name>
</gene>
<evidence type="ECO:0000313" key="3">
    <source>
        <dbReference type="Proteomes" id="UP001642484"/>
    </source>
</evidence>
<feature type="region of interest" description="Disordered" evidence="1">
    <location>
        <begin position="71"/>
        <end position="236"/>
    </location>
</feature>
<evidence type="ECO:0000256" key="1">
    <source>
        <dbReference type="SAM" id="MobiDB-lite"/>
    </source>
</evidence>
<dbReference type="Proteomes" id="UP001642484">
    <property type="component" value="Unassembled WGS sequence"/>
</dbReference>
<feature type="region of interest" description="Disordered" evidence="1">
    <location>
        <begin position="1"/>
        <end position="54"/>
    </location>
</feature>
<proteinExistence type="predicted"/>
<feature type="compositionally biased region" description="Basic and acidic residues" evidence="1">
    <location>
        <begin position="40"/>
        <end position="49"/>
    </location>
</feature>
<feature type="compositionally biased region" description="Basic and acidic residues" evidence="1">
    <location>
        <begin position="220"/>
        <end position="235"/>
    </location>
</feature>
<protein>
    <submittedName>
        <fullName evidence="2">Uncharacterized protein</fullName>
    </submittedName>
</protein>
<reference evidence="2 3" key="1">
    <citation type="submission" date="2024-02" db="EMBL/GenBank/DDBJ databases">
        <authorList>
            <person name="Chen Y."/>
            <person name="Shah S."/>
            <person name="Dougan E. K."/>
            <person name="Thang M."/>
            <person name="Chan C."/>
        </authorList>
    </citation>
    <scope>NUCLEOTIDE SEQUENCE [LARGE SCALE GENOMIC DNA]</scope>
</reference>
<name>A0ABP0I3N7_9DINO</name>
<feature type="compositionally biased region" description="Acidic residues" evidence="1">
    <location>
        <begin position="74"/>
        <end position="156"/>
    </location>
</feature>
<feature type="compositionally biased region" description="Basic and acidic residues" evidence="1">
    <location>
        <begin position="1"/>
        <end position="10"/>
    </location>
</feature>
<evidence type="ECO:0000313" key="2">
    <source>
        <dbReference type="EMBL" id="CAK8996591.1"/>
    </source>
</evidence>
<feature type="compositionally biased region" description="Basic and acidic residues" evidence="1">
    <location>
        <begin position="404"/>
        <end position="414"/>
    </location>
</feature>